<evidence type="ECO:0000313" key="1">
    <source>
        <dbReference type="EMBL" id="MBN2954465.1"/>
    </source>
</evidence>
<dbReference type="Proteomes" id="UP000737612">
    <property type="component" value="Unassembled WGS sequence"/>
</dbReference>
<name>A0A938ZF04_9FIRM</name>
<comment type="caution">
    <text evidence="1">The sequence shown here is derived from an EMBL/GenBank/DDBJ whole genome shotgun (WGS) entry which is preliminary data.</text>
</comment>
<dbReference type="SUPFAM" id="SSF143100">
    <property type="entry name" value="TTHA1013/TTHA0281-like"/>
    <property type="match status" value="1"/>
</dbReference>
<protein>
    <submittedName>
        <fullName evidence="1">Type II toxin-antitoxin system HicB family antitoxin</fullName>
    </submittedName>
</protein>
<dbReference type="AlphaFoldDB" id="A0A938ZF04"/>
<dbReference type="Gene3D" id="3.30.160.250">
    <property type="match status" value="1"/>
</dbReference>
<organism evidence="1 2">
    <name type="scientific">Fusicatenibacter saccharivorans</name>
    <dbReference type="NCBI Taxonomy" id="1150298"/>
    <lineage>
        <taxon>Bacteria</taxon>
        <taxon>Bacillati</taxon>
        <taxon>Bacillota</taxon>
        <taxon>Clostridia</taxon>
        <taxon>Lachnospirales</taxon>
        <taxon>Lachnospiraceae</taxon>
        <taxon>Fusicatenibacter</taxon>
    </lineage>
</organism>
<dbReference type="EMBL" id="JAFHBD010000063">
    <property type="protein sequence ID" value="MBN2954465.1"/>
    <property type="molecule type" value="Genomic_DNA"/>
</dbReference>
<accession>A0A938ZF04</accession>
<sequence length="132" mass="15029">MGKYYYPAIFEMEEDGKIFIDFPDLPNCTQAETIKEGLKMAKDSLELQLYSHEVDGIDIPEPSNIMDLEEPKNGFKTYIEADTEHYREFFKSNKAIVKAVSIPEWLSKAAQSRGISFSAVLQEALKEKIGID</sequence>
<reference evidence="1" key="1">
    <citation type="submission" date="2021-02" db="EMBL/GenBank/DDBJ databases">
        <title>Metagenome-assembled genomes from human diarrheal sample B26.</title>
        <authorList>
            <person name="Ateba T.P."/>
            <person name="Alayande K.A."/>
            <person name="Mwanza M."/>
        </authorList>
    </citation>
    <scope>NUCLEOTIDE SEQUENCE</scope>
    <source>
        <strain evidence="1">06WH</strain>
    </source>
</reference>
<proteinExistence type="predicted"/>
<evidence type="ECO:0000313" key="2">
    <source>
        <dbReference type="Proteomes" id="UP000737612"/>
    </source>
</evidence>
<gene>
    <name evidence="1" type="ORF">JTJ23_12950</name>
</gene>
<dbReference type="InterPro" id="IPR035069">
    <property type="entry name" value="TTHA1013/TTHA0281-like"/>
</dbReference>